<dbReference type="InterPro" id="IPR001138">
    <property type="entry name" value="Zn2Cys6_DnaBD"/>
</dbReference>
<comment type="subcellular location">
    <subcellularLocation>
        <location evidence="1">Nucleus</location>
    </subcellularLocation>
</comment>
<evidence type="ECO:0000256" key="5">
    <source>
        <dbReference type="ARBA" id="ARBA00023242"/>
    </source>
</evidence>
<dbReference type="RefSeq" id="XP_056771354.1">
    <property type="nucleotide sequence ID" value="XM_056903587.1"/>
</dbReference>
<dbReference type="GO" id="GO:0008270">
    <property type="term" value="F:zinc ion binding"/>
    <property type="evidence" value="ECO:0007669"/>
    <property type="project" value="InterPro"/>
</dbReference>
<gene>
    <name evidence="8" type="ORF">N7458_000193</name>
</gene>
<dbReference type="GO" id="GO:0003677">
    <property type="term" value="F:DNA binding"/>
    <property type="evidence" value="ECO:0007669"/>
    <property type="project" value="UniProtKB-KW"/>
</dbReference>
<dbReference type="InterPro" id="IPR036864">
    <property type="entry name" value="Zn2-C6_fun-type_DNA-bd_sf"/>
</dbReference>
<dbReference type="GeneID" id="81593830"/>
<protein>
    <recommendedName>
        <fullName evidence="7">Zn(2)-C6 fungal-type domain-containing protein</fullName>
    </recommendedName>
</protein>
<dbReference type="GO" id="GO:0005634">
    <property type="term" value="C:nucleus"/>
    <property type="evidence" value="ECO:0007669"/>
    <property type="project" value="UniProtKB-SubCell"/>
</dbReference>
<evidence type="ECO:0000256" key="6">
    <source>
        <dbReference type="SAM" id="MobiDB-lite"/>
    </source>
</evidence>
<evidence type="ECO:0000256" key="3">
    <source>
        <dbReference type="ARBA" id="ARBA00023125"/>
    </source>
</evidence>
<dbReference type="Pfam" id="PF00172">
    <property type="entry name" value="Zn_clus"/>
    <property type="match status" value="1"/>
</dbReference>
<dbReference type="AlphaFoldDB" id="A0AAD6CFU1"/>
<evidence type="ECO:0000256" key="2">
    <source>
        <dbReference type="ARBA" id="ARBA00023015"/>
    </source>
</evidence>
<evidence type="ECO:0000256" key="1">
    <source>
        <dbReference type="ARBA" id="ARBA00004123"/>
    </source>
</evidence>
<comment type="caution">
    <text evidence="8">The sequence shown here is derived from an EMBL/GenBank/DDBJ whole genome shotgun (WGS) entry which is preliminary data.</text>
</comment>
<evidence type="ECO:0000313" key="9">
    <source>
        <dbReference type="Proteomes" id="UP001213681"/>
    </source>
</evidence>
<dbReference type="Proteomes" id="UP001213681">
    <property type="component" value="Unassembled WGS sequence"/>
</dbReference>
<accession>A0AAD6CFU1</accession>
<evidence type="ECO:0000256" key="4">
    <source>
        <dbReference type="ARBA" id="ARBA00023163"/>
    </source>
</evidence>
<dbReference type="PANTHER" id="PTHR37534:SF46">
    <property type="entry name" value="ZN(II)2CYS6 TRANSCRIPTION FACTOR (EUROFUNG)"/>
    <property type="match status" value="1"/>
</dbReference>
<keyword evidence="4" id="KW-0804">Transcription</keyword>
<dbReference type="Pfam" id="PF11951">
    <property type="entry name" value="Fungal_trans_2"/>
    <property type="match status" value="1"/>
</dbReference>
<dbReference type="InterPro" id="IPR021858">
    <property type="entry name" value="Fun_TF"/>
</dbReference>
<dbReference type="Gene3D" id="4.10.240.10">
    <property type="entry name" value="Zn(2)-C6 fungal-type DNA-binding domain"/>
    <property type="match status" value="1"/>
</dbReference>
<dbReference type="PROSITE" id="PS00463">
    <property type="entry name" value="ZN2_CY6_FUNGAL_1"/>
    <property type="match status" value="1"/>
</dbReference>
<dbReference type="SMART" id="SM00066">
    <property type="entry name" value="GAL4"/>
    <property type="match status" value="1"/>
</dbReference>
<evidence type="ECO:0000313" key="8">
    <source>
        <dbReference type="EMBL" id="KAJ5464507.1"/>
    </source>
</evidence>
<dbReference type="CDD" id="cd00067">
    <property type="entry name" value="GAL4"/>
    <property type="match status" value="1"/>
</dbReference>
<feature type="domain" description="Zn(2)-C6 fungal-type" evidence="7">
    <location>
        <begin position="27"/>
        <end position="56"/>
    </location>
</feature>
<dbReference type="EMBL" id="JAPVEA010000001">
    <property type="protein sequence ID" value="KAJ5464507.1"/>
    <property type="molecule type" value="Genomic_DNA"/>
</dbReference>
<evidence type="ECO:0000259" key="7">
    <source>
        <dbReference type="PROSITE" id="PS50048"/>
    </source>
</evidence>
<organism evidence="8 9">
    <name type="scientific">Penicillium daleae</name>
    <dbReference type="NCBI Taxonomy" id="63821"/>
    <lineage>
        <taxon>Eukaryota</taxon>
        <taxon>Fungi</taxon>
        <taxon>Dikarya</taxon>
        <taxon>Ascomycota</taxon>
        <taxon>Pezizomycotina</taxon>
        <taxon>Eurotiomycetes</taxon>
        <taxon>Eurotiomycetidae</taxon>
        <taxon>Eurotiales</taxon>
        <taxon>Aspergillaceae</taxon>
        <taxon>Penicillium</taxon>
    </lineage>
</organism>
<keyword evidence="2" id="KW-0805">Transcription regulation</keyword>
<feature type="compositionally biased region" description="Polar residues" evidence="6">
    <location>
        <begin position="86"/>
        <end position="95"/>
    </location>
</feature>
<dbReference type="GO" id="GO:0000981">
    <property type="term" value="F:DNA-binding transcription factor activity, RNA polymerase II-specific"/>
    <property type="evidence" value="ECO:0007669"/>
    <property type="project" value="InterPro"/>
</dbReference>
<reference evidence="8" key="1">
    <citation type="submission" date="2022-12" db="EMBL/GenBank/DDBJ databases">
        <authorList>
            <person name="Petersen C."/>
        </authorList>
    </citation>
    <scope>NUCLEOTIDE SEQUENCE</scope>
    <source>
        <strain evidence="8">IBT 16125</strain>
    </source>
</reference>
<keyword evidence="3" id="KW-0238">DNA-binding</keyword>
<keyword evidence="9" id="KW-1185">Reference proteome</keyword>
<keyword evidence="5" id="KW-0539">Nucleus</keyword>
<reference evidence="8" key="2">
    <citation type="journal article" date="2023" name="IMA Fungus">
        <title>Comparative genomic study of the Penicillium genus elucidates a diverse pangenome and 15 lateral gene transfer events.</title>
        <authorList>
            <person name="Petersen C."/>
            <person name="Sorensen T."/>
            <person name="Nielsen M.R."/>
            <person name="Sondergaard T.E."/>
            <person name="Sorensen J.L."/>
            <person name="Fitzpatrick D.A."/>
            <person name="Frisvad J.C."/>
            <person name="Nielsen K.L."/>
        </authorList>
    </citation>
    <scope>NUCLEOTIDE SEQUENCE</scope>
    <source>
        <strain evidence="8">IBT 16125</strain>
    </source>
</reference>
<proteinExistence type="predicted"/>
<name>A0AAD6CFU1_9EURO</name>
<dbReference type="SUPFAM" id="SSF57701">
    <property type="entry name" value="Zn2/Cys6 DNA-binding domain"/>
    <property type="match status" value="1"/>
</dbReference>
<sequence length="655" mass="74152">MSSIAKTTTKRAPRARQARLKSVTFTGCWTCRSRKVKCDERQENGCAACEKAGVECEGYQVKLCWVTTKDQNPHGFQRRKIRLGQSARSPHTSPSIPDEEINQMLSHLDTVSPCLDTITVGPFSIFHSQPAEIDADHSEEFLSDLRFTVNSRSVEEENIHSALSGLWSSNEDDMLIDEAAFPQETSASIINPMLDDALTGNNNITLDQIQQESKYWERSTSLVIAGLNRTCETPANKIHFCLTRSLSPQMDIRGSLFPDTNISMLMYHYTKHVAELLQPVLHPGNPWRTTYFQFALQGCPDFAFNESPGPAFKVSTAIFHSVLSSAAFHLRNVTGGSAKFHKLGLRHRAKSLQALNSAILDPWDSKLYTAYLTAMLSLVTIDTITGEDSDFPIHLNGCRQLTSSAQMDIDDPSNQVRSICHVLTLLARTTSSKLLVPPRKPANQFDEAPYFHVEDTSIEYIYGITPTLGNLLQRTCYLAECISTYRGCDIPIEFFEACETLKVDILTWEICSEQFQLMGSGNTMSEIARCQARAFHSAVLIYFYRTVLNEDPKSLDDEVRFILNNLTDAEDLKDRYMGGDKRTAPMSWPAFIASCEALDRQPWVEWWTRIQEYKIGNFRRQWMVVQELWDIMDRDENVNTWKDALEKSGILVLPI</sequence>
<feature type="region of interest" description="Disordered" evidence="6">
    <location>
        <begin position="76"/>
        <end position="96"/>
    </location>
</feature>
<dbReference type="PANTHER" id="PTHR37534">
    <property type="entry name" value="TRANSCRIPTIONAL ACTIVATOR PROTEIN UGA3"/>
    <property type="match status" value="1"/>
</dbReference>
<dbReference type="PROSITE" id="PS50048">
    <property type="entry name" value="ZN2_CY6_FUNGAL_2"/>
    <property type="match status" value="1"/>
</dbReference>